<organism evidence="1 2">
    <name type="scientific">Lentinula lateritia</name>
    <dbReference type="NCBI Taxonomy" id="40482"/>
    <lineage>
        <taxon>Eukaryota</taxon>
        <taxon>Fungi</taxon>
        <taxon>Dikarya</taxon>
        <taxon>Basidiomycota</taxon>
        <taxon>Agaricomycotina</taxon>
        <taxon>Agaricomycetes</taxon>
        <taxon>Agaricomycetidae</taxon>
        <taxon>Agaricales</taxon>
        <taxon>Marasmiineae</taxon>
        <taxon>Omphalotaceae</taxon>
        <taxon>Lentinula</taxon>
    </lineage>
</organism>
<name>A0ABQ8UXQ6_9AGAR</name>
<dbReference type="Proteomes" id="UP001150217">
    <property type="component" value="Unassembled WGS sequence"/>
</dbReference>
<evidence type="ECO:0008006" key="3">
    <source>
        <dbReference type="Google" id="ProtNLM"/>
    </source>
</evidence>
<keyword evidence="2" id="KW-1185">Reference proteome</keyword>
<proteinExistence type="predicted"/>
<dbReference type="InterPro" id="IPR032675">
    <property type="entry name" value="LRR_dom_sf"/>
</dbReference>
<protein>
    <recommendedName>
        <fullName evidence="3">F-box domain-containing protein</fullName>
    </recommendedName>
</protein>
<gene>
    <name evidence="1" type="ORF">C8R41DRAFT_110383</name>
</gene>
<evidence type="ECO:0000313" key="1">
    <source>
        <dbReference type="EMBL" id="KAJ4465104.1"/>
    </source>
</evidence>
<dbReference type="SUPFAM" id="SSF52047">
    <property type="entry name" value="RNI-like"/>
    <property type="match status" value="1"/>
</dbReference>
<accession>A0ABQ8UXQ6</accession>
<comment type="caution">
    <text evidence="1">The sequence shown here is derived from an EMBL/GenBank/DDBJ whole genome shotgun (WGS) entry which is preliminary data.</text>
</comment>
<sequence>MVGKNSKNPCTRCEKFEPRVDVSSANFYTKLRSEFGTSTHDSEGVEKTMRLCDRDVDDYETKLAYLRSQIIYIETQRARVIDHKIELVSLLSPIRKLPNEILGIIFDFACYQNLLCNSEDKYSAIRVLPALAISAVSFRWRHLALSSSRLWSTLNLEFSVAAIAAEFMLKLKLYLERSGNSPLFLDVKIKGFPDDNSSLPVMDILVQHSKRWKTFTVNGQWLLTSCFALLHPRQHFPILTALSTDGDFHQEELDIFEDSPQLCSVRTTVLPPSRLPSHQLTHVEITVPSSEDLIGQLDRSPNLTTMVLLGQKQSFSVQDLGRLSRTMPMVRSLVLQVQSSNHLLQTVFSCLTCPRLSELSISSAYPSHHYDNSAISVIPWPKHLFKSFMLKVSSGLTTFAIRDISISDLDLIAALEFMPSLRSLAIHDSWLRRENSPITTRLIQSLHLRGNQRSSFRSPLVPRLHDLAVEFGGTDFDDTIFVGSVVLKFFRREVNKEVYQPLQDLEVMGLRVVVNGAMERKNYRKRR</sequence>
<dbReference type="Gene3D" id="3.80.10.10">
    <property type="entry name" value="Ribonuclease Inhibitor"/>
    <property type="match status" value="1"/>
</dbReference>
<evidence type="ECO:0000313" key="2">
    <source>
        <dbReference type="Proteomes" id="UP001150217"/>
    </source>
</evidence>
<dbReference type="EMBL" id="JANVFT010000131">
    <property type="protein sequence ID" value="KAJ4465104.1"/>
    <property type="molecule type" value="Genomic_DNA"/>
</dbReference>
<reference evidence="1" key="1">
    <citation type="submission" date="2022-08" db="EMBL/GenBank/DDBJ databases">
        <title>A Global Phylogenomic Analysis of the Shiitake Genus Lentinula.</title>
        <authorList>
            <consortium name="DOE Joint Genome Institute"/>
            <person name="Sierra-Patev S."/>
            <person name="Min B."/>
            <person name="Naranjo-Ortiz M."/>
            <person name="Looney B."/>
            <person name="Konkel Z."/>
            <person name="Slot J.C."/>
            <person name="Sakamoto Y."/>
            <person name="Steenwyk J.L."/>
            <person name="Rokas A."/>
            <person name="Carro J."/>
            <person name="Camarero S."/>
            <person name="Ferreira P."/>
            <person name="Molpeceres G."/>
            <person name="Ruiz-Duenas F.J."/>
            <person name="Serrano A."/>
            <person name="Henrissat B."/>
            <person name="Drula E."/>
            <person name="Hughes K.W."/>
            <person name="Mata J.L."/>
            <person name="Ishikawa N.K."/>
            <person name="Vargas-Isla R."/>
            <person name="Ushijima S."/>
            <person name="Smith C.A."/>
            <person name="Ahrendt S."/>
            <person name="Andreopoulos W."/>
            <person name="He G."/>
            <person name="Labutti K."/>
            <person name="Lipzen A."/>
            <person name="Ng V."/>
            <person name="Riley R."/>
            <person name="Sandor L."/>
            <person name="Barry K."/>
            <person name="Martinez A.T."/>
            <person name="Xiao Y."/>
            <person name="Gibbons J.G."/>
            <person name="Terashima K."/>
            <person name="Grigoriev I.V."/>
            <person name="Hibbett D.S."/>
        </authorList>
    </citation>
    <scope>NUCLEOTIDE SEQUENCE</scope>
    <source>
        <strain evidence="1">RHP3577 ss4</strain>
    </source>
</reference>